<protein>
    <submittedName>
        <fullName evidence="1">Uncharacterized protein</fullName>
    </submittedName>
</protein>
<evidence type="ECO:0000313" key="1">
    <source>
        <dbReference type="EMBL" id="QEK50834.1"/>
    </source>
</evidence>
<dbReference type="Proteomes" id="UP000323653">
    <property type="component" value="Chromosome"/>
</dbReference>
<gene>
    <name evidence="1" type="ORF">FYC62_03470</name>
</gene>
<name>A0A5C0VIJ1_9SPHI</name>
<evidence type="ECO:0000313" key="2">
    <source>
        <dbReference type="Proteomes" id="UP000323653"/>
    </source>
</evidence>
<sequence>MAIVKINELIINLDKNAESYVLGPSSNFVIKIESDDYEIYNKILFMGFPNNDNNSISNIILSEILDIKYRLKSNNATCFLYRILEEIYKYDYFILFPAGLDPAGINFLKKLPRLFKEIDKKIYVVDQMSFSKHFDF</sequence>
<accession>A0A5C0VIJ1</accession>
<dbReference type="RefSeq" id="WP_149073930.1">
    <property type="nucleotide sequence ID" value="NZ_CP043329.1"/>
</dbReference>
<dbReference type="AlphaFoldDB" id="A0A5C0VIJ1"/>
<dbReference type="EMBL" id="CP043329">
    <property type="protein sequence ID" value="QEK50834.1"/>
    <property type="molecule type" value="Genomic_DNA"/>
</dbReference>
<reference evidence="1 2" key="1">
    <citation type="submission" date="2019-08" db="EMBL/GenBank/DDBJ databases">
        <title>Pedobacter sp. nov., isolated from Han river, South Korea.</title>
        <authorList>
            <person name="Lee D.-H."/>
            <person name="Kim Y.-S."/>
            <person name="Hwang E.-M."/>
            <person name="Le Tran T.C."/>
            <person name="Cha C.-J."/>
        </authorList>
    </citation>
    <scope>NUCLEOTIDE SEQUENCE [LARGE SCALE GENOMIC DNA]</scope>
    <source>
        <strain evidence="1 2">CJ43</strain>
    </source>
</reference>
<dbReference type="KEGG" id="pej:FYC62_03470"/>
<organism evidence="1 2">
    <name type="scientific">Pedobacter aquae</name>
    <dbReference type="NCBI Taxonomy" id="2605747"/>
    <lineage>
        <taxon>Bacteria</taxon>
        <taxon>Pseudomonadati</taxon>
        <taxon>Bacteroidota</taxon>
        <taxon>Sphingobacteriia</taxon>
        <taxon>Sphingobacteriales</taxon>
        <taxon>Sphingobacteriaceae</taxon>
        <taxon>Pedobacter</taxon>
    </lineage>
</organism>
<proteinExistence type="predicted"/>
<keyword evidence="2" id="KW-1185">Reference proteome</keyword>